<keyword evidence="1" id="KW-1003">Cell membrane</keyword>
<dbReference type="Pfam" id="PF13519">
    <property type="entry name" value="VWA_2"/>
    <property type="match status" value="1"/>
</dbReference>
<dbReference type="PROSITE" id="PS50234">
    <property type="entry name" value="VWFA"/>
    <property type="match status" value="1"/>
</dbReference>
<keyword evidence="8" id="KW-1185">Reference proteome</keyword>
<dbReference type="PANTHER" id="PTHR22550:SF5">
    <property type="entry name" value="LEUCINE ZIPPER PROTEIN 4"/>
    <property type="match status" value="1"/>
</dbReference>
<dbReference type="SMART" id="SM00327">
    <property type="entry name" value="VWA"/>
    <property type="match status" value="1"/>
</dbReference>
<evidence type="ECO:0000256" key="5">
    <source>
        <dbReference type="SAM" id="Phobius"/>
    </source>
</evidence>
<evidence type="ECO:0000313" key="8">
    <source>
        <dbReference type="Proteomes" id="UP001058003"/>
    </source>
</evidence>
<dbReference type="InterPro" id="IPR024163">
    <property type="entry name" value="Aerotolerance_reg_N"/>
</dbReference>
<keyword evidence="2 5" id="KW-0812">Transmembrane</keyword>
<feature type="transmembrane region" description="Helical" evidence="5">
    <location>
        <begin position="6"/>
        <end position="25"/>
    </location>
</feature>
<reference evidence="7" key="1">
    <citation type="submission" date="2021-04" db="EMBL/GenBank/DDBJ databases">
        <title>Dactylosporangium aurantiacum NRRL B-8018 full assembly.</title>
        <authorList>
            <person name="Hartkoorn R.C."/>
            <person name="Beaudoing E."/>
            <person name="Hot D."/>
        </authorList>
    </citation>
    <scope>NUCLEOTIDE SEQUENCE</scope>
    <source>
        <strain evidence="7">NRRL B-8018</strain>
    </source>
</reference>
<dbReference type="InterPro" id="IPR050768">
    <property type="entry name" value="UPF0353/GerABKA_families"/>
</dbReference>
<evidence type="ECO:0000259" key="6">
    <source>
        <dbReference type="PROSITE" id="PS50234"/>
    </source>
</evidence>
<evidence type="ECO:0000256" key="2">
    <source>
        <dbReference type="ARBA" id="ARBA00022692"/>
    </source>
</evidence>
<protein>
    <submittedName>
        <fullName evidence="7">VWA domain-containing protein</fullName>
    </submittedName>
</protein>
<dbReference type="RefSeq" id="WP_033359144.1">
    <property type="nucleotide sequence ID" value="NZ_CP073767.1"/>
</dbReference>
<sequence>MSLHWPWALVALLAFPLLLAVRWWTRRRRRRAAVQLPSVALIRAALPGRTSWKRRIPLWLFAAGLLVTGTAAARPEASVVVPDSAATIILAMDVSGSMCSTDVAPNRLTAAQKAAREFIKDHDGNQKIGLVAFSGIAGLIVPPTTDSRQLLEAIDGLRTSRGTAIGLAILASIDAIAEINPDVAPTGVEVPDDGTATGEYEPDTIVVLTDGRNTDGVDPMTAAAAAEARRLRVYTIGFGTETPSPMVCSSDQISGGSQFRGGPGGPFGGPGGGQFGGRGRFQDMDEGTLTKVAETTGGKYFKAEDAESLGDVLRDLPSQVTLQRRKTELTSWFALVGAALVLVAVGLSQWWNRTRLPAVARPPAPRQGGTVP</sequence>
<accession>A0A9Q9MJ46</accession>
<feature type="domain" description="VWFA" evidence="6">
    <location>
        <begin position="87"/>
        <end position="316"/>
    </location>
</feature>
<evidence type="ECO:0000313" key="7">
    <source>
        <dbReference type="EMBL" id="UWZ51567.1"/>
    </source>
</evidence>
<evidence type="ECO:0000256" key="4">
    <source>
        <dbReference type="ARBA" id="ARBA00023136"/>
    </source>
</evidence>
<evidence type="ECO:0000256" key="1">
    <source>
        <dbReference type="ARBA" id="ARBA00022475"/>
    </source>
</evidence>
<dbReference type="KEGG" id="daur:Daura_33125"/>
<dbReference type="AlphaFoldDB" id="A0A9Q9MJ46"/>
<keyword evidence="3 5" id="KW-1133">Transmembrane helix</keyword>
<organism evidence="7 8">
    <name type="scientific">Dactylosporangium aurantiacum</name>
    <dbReference type="NCBI Taxonomy" id="35754"/>
    <lineage>
        <taxon>Bacteria</taxon>
        <taxon>Bacillati</taxon>
        <taxon>Actinomycetota</taxon>
        <taxon>Actinomycetes</taxon>
        <taxon>Micromonosporales</taxon>
        <taxon>Micromonosporaceae</taxon>
        <taxon>Dactylosporangium</taxon>
    </lineage>
</organism>
<dbReference type="InterPro" id="IPR002035">
    <property type="entry name" value="VWF_A"/>
</dbReference>
<name>A0A9Q9MJ46_9ACTN</name>
<evidence type="ECO:0000256" key="3">
    <source>
        <dbReference type="ARBA" id="ARBA00022989"/>
    </source>
</evidence>
<dbReference type="Gene3D" id="3.40.50.410">
    <property type="entry name" value="von Willebrand factor, type A domain"/>
    <property type="match status" value="1"/>
</dbReference>
<keyword evidence="4 5" id="KW-0472">Membrane</keyword>
<feature type="transmembrane region" description="Helical" evidence="5">
    <location>
        <begin position="332"/>
        <end position="351"/>
    </location>
</feature>
<dbReference type="Pfam" id="PF07584">
    <property type="entry name" value="BatA"/>
    <property type="match status" value="1"/>
</dbReference>
<dbReference type="SUPFAM" id="SSF53300">
    <property type="entry name" value="vWA-like"/>
    <property type="match status" value="1"/>
</dbReference>
<dbReference type="EMBL" id="CP073767">
    <property type="protein sequence ID" value="UWZ51567.1"/>
    <property type="molecule type" value="Genomic_DNA"/>
</dbReference>
<dbReference type="OrthoDB" id="8882959at2"/>
<dbReference type="PANTHER" id="PTHR22550">
    <property type="entry name" value="SPORE GERMINATION PROTEIN"/>
    <property type="match status" value="1"/>
</dbReference>
<proteinExistence type="predicted"/>
<dbReference type="InterPro" id="IPR036465">
    <property type="entry name" value="vWFA_dom_sf"/>
</dbReference>
<gene>
    <name evidence="7" type="ORF">Daura_33125</name>
</gene>
<dbReference type="Proteomes" id="UP001058003">
    <property type="component" value="Chromosome"/>
</dbReference>